<name>G7EA78_MIXOS</name>
<protein>
    <submittedName>
        <fullName evidence="2">Uncharacterized protein</fullName>
    </submittedName>
</protein>
<reference evidence="2 3" key="2">
    <citation type="journal article" date="2012" name="Open Biol.">
        <title>Characteristics of nucleosomes and linker DNA regions on the genome of the basidiomycete Mixia osmundae revealed by mono- and dinucleosome mapping.</title>
        <authorList>
            <person name="Nishida H."/>
            <person name="Kondo S."/>
            <person name="Matsumoto T."/>
            <person name="Suzuki Y."/>
            <person name="Yoshikawa H."/>
            <person name="Taylor T.D."/>
            <person name="Sugiyama J."/>
        </authorList>
    </citation>
    <scope>NUCLEOTIDE SEQUENCE [LARGE SCALE GENOMIC DNA]</scope>
    <source>
        <strain evidence="3">CBS 9802 / IAM 14324 / JCM 22182 / KY 12970</strain>
    </source>
</reference>
<gene>
    <name evidence="2" type="primary">Mo06441</name>
    <name evidence="2" type="ORF">E5Q_06441</name>
</gene>
<keyword evidence="3" id="KW-1185">Reference proteome</keyword>
<organism evidence="2 3">
    <name type="scientific">Mixia osmundae (strain CBS 9802 / IAM 14324 / JCM 22182 / KY 12970)</name>
    <dbReference type="NCBI Taxonomy" id="764103"/>
    <lineage>
        <taxon>Eukaryota</taxon>
        <taxon>Fungi</taxon>
        <taxon>Dikarya</taxon>
        <taxon>Basidiomycota</taxon>
        <taxon>Pucciniomycotina</taxon>
        <taxon>Mixiomycetes</taxon>
        <taxon>Mixiales</taxon>
        <taxon>Mixiaceae</taxon>
        <taxon>Mixia</taxon>
    </lineage>
</organism>
<dbReference type="EMBL" id="BABT02000229">
    <property type="protein sequence ID" value="GAA99738.1"/>
    <property type="molecule type" value="Genomic_DNA"/>
</dbReference>
<reference evidence="2 3" key="1">
    <citation type="journal article" date="2011" name="J. Gen. Appl. Microbiol.">
        <title>Draft genome sequencing of the enigmatic basidiomycete Mixia osmundae.</title>
        <authorList>
            <person name="Nishida H."/>
            <person name="Nagatsuka Y."/>
            <person name="Sugiyama J."/>
        </authorList>
    </citation>
    <scope>NUCLEOTIDE SEQUENCE [LARGE SCALE GENOMIC DNA]</scope>
    <source>
        <strain evidence="3">CBS 9802 / IAM 14324 / JCM 22182 / KY 12970</strain>
    </source>
</reference>
<evidence type="ECO:0000313" key="3">
    <source>
        <dbReference type="Proteomes" id="UP000009131"/>
    </source>
</evidence>
<proteinExistence type="predicted"/>
<dbReference type="InParanoid" id="G7EA78"/>
<dbReference type="HOGENOM" id="CLU_696540_0_0_1"/>
<feature type="compositionally biased region" description="Polar residues" evidence="1">
    <location>
        <begin position="111"/>
        <end position="133"/>
    </location>
</feature>
<evidence type="ECO:0000313" key="2">
    <source>
        <dbReference type="EMBL" id="GAA99738.1"/>
    </source>
</evidence>
<feature type="compositionally biased region" description="Basic and acidic residues" evidence="1">
    <location>
        <begin position="1"/>
        <end position="10"/>
    </location>
</feature>
<feature type="compositionally biased region" description="Low complexity" evidence="1">
    <location>
        <begin position="136"/>
        <end position="158"/>
    </location>
</feature>
<evidence type="ECO:0000256" key="1">
    <source>
        <dbReference type="SAM" id="MobiDB-lite"/>
    </source>
</evidence>
<accession>G7EA78</accession>
<sequence length="344" mass="37623">MSESRTRQPPEADSDASITPQVQVHVEQQEQEASKGVRIGKVTSTDEREIKPIKASRSADVPQDQDIRDVAIRAILGSHKARPPSASASRSNEHVTPSSPAKDRQTKRIRTAQTALRPTTASIRTTAQSTSSIRGPISNPRILSSRRSSSPPGSSSVPTFNREYTHANPDRAQFLPSVNLRFEMLADLVRRHGSKFENIARDVPEPHTTVAPGRPRIGMTSIIEHEHAAAIEYDRRCFAHQQRGTTLVSTDATVVKAGANAGKAAVAVIARELTLGGKEFCGKIAWPAIKRVLFSDSQRAGHVGVFMNEFADKFCNGARKYREVAESKISPSEANYYASSAFQF</sequence>
<dbReference type="AlphaFoldDB" id="G7EA78"/>
<feature type="region of interest" description="Disordered" evidence="1">
    <location>
        <begin position="1"/>
        <end position="66"/>
    </location>
</feature>
<feature type="region of interest" description="Disordered" evidence="1">
    <location>
        <begin position="79"/>
        <end position="163"/>
    </location>
</feature>
<comment type="caution">
    <text evidence="2">The sequence shown here is derived from an EMBL/GenBank/DDBJ whole genome shotgun (WGS) entry which is preliminary data.</text>
</comment>
<dbReference type="Proteomes" id="UP000009131">
    <property type="component" value="Unassembled WGS sequence"/>
</dbReference>